<evidence type="ECO:0000313" key="3">
    <source>
        <dbReference type="Proteomes" id="UP001604267"/>
    </source>
</evidence>
<keyword evidence="3" id="KW-1185">Reference proteome</keyword>
<dbReference type="Proteomes" id="UP001604267">
    <property type="component" value="Unassembled WGS sequence"/>
</dbReference>
<dbReference type="RefSeq" id="WP_392824703.1">
    <property type="nucleotide sequence ID" value="NZ_JBICYV010000026.1"/>
</dbReference>
<name>A0ABW7BH86_9ACTN</name>
<proteinExistence type="predicted"/>
<reference evidence="2 3" key="1">
    <citation type="submission" date="2024-10" db="EMBL/GenBank/DDBJ databases">
        <title>The Natural Products Discovery Center: Release of the First 8490 Sequenced Strains for Exploring Actinobacteria Biosynthetic Diversity.</title>
        <authorList>
            <person name="Kalkreuter E."/>
            <person name="Kautsar S.A."/>
            <person name="Yang D."/>
            <person name="Bader C.D."/>
            <person name="Teijaro C.N."/>
            <person name="Fluegel L."/>
            <person name="Davis C.M."/>
            <person name="Simpson J.R."/>
            <person name="Lauterbach L."/>
            <person name="Steele A.D."/>
            <person name="Gui C."/>
            <person name="Meng S."/>
            <person name="Li G."/>
            <person name="Viehrig K."/>
            <person name="Ye F."/>
            <person name="Su P."/>
            <person name="Kiefer A.F."/>
            <person name="Nichols A."/>
            <person name="Cepeda A.J."/>
            <person name="Yan W."/>
            <person name="Fan B."/>
            <person name="Jiang Y."/>
            <person name="Adhikari A."/>
            <person name="Zheng C.-J."/>
            <person name="Schuster L."/>
            <person name="Cowan T.M."/>
            <person name="Smanski M.J."/>
            <person name="Chevrette M.G."/>
            <person name="De Carvalho L.P.S."/>
            <person name="Shen B."/>
        </authorList>
    </citation>
    <scope>NUCLEOTIDE SEQUENCE [LARGE SCALE GENOMIC DNA]</scope>
    <source>
        <strain evidence="2 3">NPDC048320</strain>
    </source>
</reference>
<protein>
    <recommendedName>
        <fullName evidence="4">DUF3558 domain-containing protein</fullName>
    </recommendedName>
</protein>
<evidence type="ECO:0000256" key="1">
    <source>
        <dbReference type="SAM" id="MobiDB-lite"/>
    </source>
</evidence>
<feature type="region of interest" description="Disordered" evidence="1">
    <location>
        <begin position="66"/>
        <end position="105"/>
    </location>
</feature>
<sequence>MTVSDLRATALKWVFSNLRAWASVNSSAFRGVQGAGTMVWCERAGNRATAGLVLSVLLAVAVTSCSDGDDTGSSTPPAPSERATGGQPPEQSPSAGNGLPTEDDLGRMLPAAAELPTGWKLSGEQSVGWRDGAAVQRAAEPLHCGAMPQEAAERHGLGHMQFNTPGNEDQGDGVFLQVNVPTGADGFGVSSSSTEAVEMIEENLTLDRKLYKCFSPEAADVGDAALVFNTGLSTNIIMRVGPVEVTVYAPLDGRPTAQEWANVMEQRVRAVLDGKAPTARVALP</sequence>
<organism evidence="2 3">
    <name type="scientific">Streptomyces cinerochromogenes</name>
    <dbReference type="NCBI Taxonomy" id="66422"/>
    <lineage>
        <taxon>Bacteria</taxon>
        <taxon>Bacillati</taxon>
        <taxon>Actinomycetota</taxon>
        <taxon>Actinomycetes</taxon>
        <taxon>Kitasatosporales</taxon>
        <taxon>Streptomycetaceae</taxon>
        <taxon>Streptomyces</taxon>
    </lineage>
</organism>
<gene>
    <name evidence="2" type="ORF">ACGFZB_38295</name>
</gene>
<comment type="caution">
    <text evidence="2">The sequence shown here is derived from an EMBL/GenBank/DDBJ whole genome shotgun (WGS) entry which is preliminary data.</text>
</comment>
<dbReference type="EMBL" id="JBICYV010000026">
    <property type="protein sequence ID" value="MFG3016195.1"/>
    <property type="molecule type" value="Genomic_DNA"/>
</dbReference>
<evidence type="ECO:0008006" key="4">
    <source>
        <dbReference type="Google" id="ProtNLM"/>
    </source>
</evidence>
<evidence type="ECO:0000313" key="2">
    <source>
        <dbReference type="EMBL" id="MFG3016195.1"/>
    </source>
</evidence>
<accession>A0ABW7BH86</accession>
<feature type="compositionally biased region" description="Low complexity" evidence="1">
    <location>
        <begin position="66"/>
        <end position="75"/>
    </location>
</feature>